<accession>A0A3A8IFV1</accession>
<dbReference type="Proteomes" id="UP000563426">
    <property type="component" value="Unassembled WGS sequence"/>
</dbReference>
<keyword evidence="1" id="KW-0812">Transmembrane</keyword>
<comment type="caution">
    <text evidence="2">The sequence shown here is derived from an EMBL/GenBank/DDBJ whole genome shotgun (WGS) entry which is preliminary data.</text>
</comment>
<dbReference type="InterPro" id="IPR021215">
    <property type="entry name" value="DUF2752"/>
</dbReference>
<feature type="transmembrane region" description="Helical" evidence="1">
    <location>
        <begin position="12"/>
        <end position="32"/>
    </location>
</feature>
<evidence type="ECO:0000313" key="2">
    <source>
        <dbReference type="EMBL" id="NOK36542.1"/>
    </source>
</evidence>
<organism evidence="2 3">
    <name type="scientific">Corallococcus exercitus</name>
    <dbReference type="NCBI Taxonomy" id="2316736"/>
    <lineage>
        <taxon>Bacteria</taxon>
        <taxon>Pseudomonadati</taxon>
        <taxon>Myxococcota</taxon>
        <taxon>Myxococcia</taxon>
        <taxon>Myxococcales</taxon>
        <taxon>Cystobacterineae</taxon>
        <taxon>Myxococcaceae</taxon>
        <taxon>Corallococcus</taxon>
    </lineage>
</organism>
<evidence type="ECO:0000313" key="3">
    <source>
        <dbReference type="Proteomes" id="UP000563426"/>
    </source>
</evidence>
<evidence type="ECO:0000256" key="1">
    <source>
        <dbReference type="SAM" id="Phobius"/>
    </source>
</evidence>
<keyword evidence="3" id="KW-1185">Reference proteome</keyword>
<sequence length="143" mass="15963">MKVTIPAPNRRLGTFEWLGLVGLGGLLVGRYIPVARIIPFWGCVLREHTGWPCLGCGLTRVADRVAHFNIPGAWEANPLGTVCALLFALAAVVTVLHFLFALPIPEVELDEREWLWVRIAFPLVLLVNYAYVVVHTRFPHLLS</sequence>
<feature type="transmembrane region" description="Helical" evidence="1">
    <location>
        <begin position="79"/>
        <end position="102"/>
    </location>
</feature>
<proteinExistence type="predicted"/>
<feature type="transmembrane region" description="Helical" evidence="1">
    <location>
        <begin position="114"/>
        <end position="134"/>
    </location>
</feature>
<dbReference type="OrthoDB" id="9815897at2"/>
<keyword evidence="1" id="KW-1133">Transmembrane helix</keyword>
<gene>
    <name evidence="2" type="ORF">HMI49_25370</name>
</gene>
<reference evidence="2 3" key="1">
    <citation type="submission" date="2020-05" db="EMBL/GenBank/DDBJ databases">
        <authorList>
            <person name="Whitworth D."/>
        </authorList>
    </citation>
    <scope>NUCLEOTIDE SEQUENCE [LARGE SCALE GENOMIC DNA]</scope>
    <source>
        <strain evidence="2 3">AB043B</strain>
    </source>
</reference>
<dbReference type="AlphaFoldDB" id="A0A3A8IFV1"/>
<dbReference type="Pfam" id="PF10825">
    <property type="entry name" value="DUF2752"/>
    <property type="match status" value="1"/>
</dbReference>
<dbReference type="RefSeq" id="WP_120523775.1">
    <property type="nucleotide sequence ID" value="NZ_JABFJV010000168.1"/>
</dbReference>
<keyword evidence="1" id="KW-0472">Membrane</keyword>
<protein>
    <submittedName>
        <fullName evidence="2">DUF2752 domain-containing protein</fullName>
    </submittedName>
</protein>
<dbReference type="EMBL" id="JABFJV010000168">
    <property type="protein sequence ID" value="NOK36542.1"/>
    <property type="molecule type" value="Genomic_DNA"/>
</dbReference>
<name>A0A3A8IFV1_9BACT</name>